<proteinExistence type="predicted"/>
<comment type="caution">
    <text evidence="1">The sequence shown here is derived from an EMBL/GenBank/DDBJ whole genome shotgun (WGS) entry which is preliminary data.</text>
</comment>
<dbReference type="Proteomes" id="UP000214720">
    <property type="component" value="Unassembled WGS sequence"/>
</dbReference>
<gene>
    <name evidence="1" type="ORF">BSU04_33150</name>
</gene>
<reference evidence="2" key="1">
    <citation type="submission" date="2017-01" db="EMBL/GenBank/DDBJ databases">
        <title>Genome Analysis of Deinococcus marmoris KOPRI26562.</title>
        <authorList>
            <person name="Kim J.H."/>
            <person name="Oh H.-M."/>
        </authorList>
    </citation>
    <scope>NUCLEOTIDE SEQUENCE [LARGE SCALE GENOMIC DNA]</scope>
    <source>
        <strain evidence="2">PAMC 26633</strain>
    </source>
</reference>
<accession>A0A226WSL7</accession>
<evidence type="ECO:0000313" key="2">
    <source>
        <dbReference type="Proteomes" id="UP000214720"/>
    </source>
</evidence>
<dbReference type="EMBL" id="MTHB01000229">
    <property type="protein sequence ID" value="OXC74171.1"/>
    <property type="molecule type" value="Genomic_DNA"/>
</dbReference>
<evidence type="ECO:0000313" key="1">
    <source>
        <dbReference type="EMBL" id="OXC74171.1"/>
    </source>
</evidence>
<protein>
    <submittedName>
        <fullName evidence="1">Uncharacterized protein</fullName>
    </submittedName>
</protein>
<dbReference type="AlphaFoldDB" id="A0A226WSL7"/>
<organism evidence="1 2">
    <name type="scientific">Caballeronia sordidicola</name>
    <name type="common">Burkholderia sordidicola</name>
    <dbReference type="NCBI Taxonomy" id="196367"/>
    <lineage>
        <taxon>Bacteria</taxon>
        <taxon>Pseudomonadati</taxon>
        <taxon>Pseudomonadota</taxon>
        <taxon>Betaproteobacteria</taxon>
        <taxon>Burkholderiales</taxon>
        <taxon>Burkholderiaceae</taxon>
        <taxon>Caballeronia</taxon>
    </lineage>
</organism>
<name>A0A226WSL7_CABSO</name>
<sequence>MEILTMIRFEPSQQPCSDRRAKVAKVAKVAKASEAAV</sequence>